<dbReference type="EMBL" id="JARPXL010000017">
    <property type="protein sequence ID" value="MDT2545694.1"/>
    <property type="molecule type" value="Genomic_DNA"/>
</dbReference>
<reference evidence="5" key="1">
    <citation type="submission" date="2023-03" db="EMBL/GenBank/DDBJ databases">
        <authorList>
            <person name="Shen W."/>
            <person name="Cai J."/>
        </authorList>
    </citation>
    <scope>NUCLEOTIDE SEQUENCE</scope>
    <source>
        <strain evidence="5">Y15</strain>
    </source>
</reference>
<proteinExistence type="predicted"/>
<dbReference type="InterPro" id="IPR000595">
    <property type="entry name" value="cNMP-bd_dom"/>
</dbReference>
<keyword evidence="2" id="KW-0238">DNA-binding</keyword>
<dbReference type="SUPFAM" id="SSF46785">
    <property type="entry name" value="Winged helix' DNA-binding domain"/>
    <property type="match status" value="1"/>
</dbReference>
<dbReference type="Gene3D" id="2.60.120.10">
    <property type="entry name" value="Jelly Rolls"/>
    <property type="match status" value="1"/>
</dbReference>
<evidence type="ECO:0000313" key="5">
    <source>
        <dbReference type="EMBL" id="MDT2545694.1"/>
    </source>
</evidence>
<dbReference type="Pfam" id="PF00027">
    <property type="entry name" value="cNMP_binding"/>
    <property type="match status" value="1"/>
</dbReference>
<keyword evidence="3" id="KW-0804">Transcription</keyword>
<organism evidence="5 6">
    <name type="scientific">Enterococcus raffinosus</name>
    <dbReference type="NCBI Taxonomy" id="71452"/>
    <lineage>
        <taxon>Bacteria</taxon>
        <taxon>Bacillati</taxon>
        <taxon>Bacillota</taxon>
        <taxon>Bacilli</taxon>
        <taxon>Lactobacillales</taxon>
        <taxon>Enterococcaceae</taxon>
        <taxon>Enterococcus</taxon>
    </lineage>
</organism>
<evidence type="ECO:0000256" key="1">
    <source>
        <dbReference type="ARBA" id="ARBA00023015"/>
    </source>
</evidence>
<dbReference type="PROSITE" id="PS50042">
    <property type="entry name" value="CNMP_BINDING_3"/>
    <property type="match status" value="1"/>
</dbReference>
<protein>
    <submittedName>
        <fullName evidence="5">Cyclic nucleotide-binding domain-containing protein</fullName>
    </submittedName>
</protein>
<dbReference type="SMART" id="SM00100">
    <property type="entry name" value="cNMP"/>
    <property type="match status" value="1"/>
</dbReference>
<evidence type="ECO:0000259" key="4">
    <source>
        <dbReference type="PROSITE" id="PS50042"/>
    </source>
</evidence>
<dbReference type="GeneID" id="67041851"/>
<dbReference type="RefSeq" id="WP_070509667.1">
    <property type="nucleotide sequence ID" value="NZ_CP072889.1"/>
</dbReference>
<dbReference type="InterPro" id="IPR036390">
    <property type="entry name" value="WH_DNA-bd_sf"/>
</dbReference>
<dbReference type="Pfam" id="PF13545">
    <property type="entry name" value="HTH_Crp_2"/>
    <property type="match status" value="1"/>
</dbReference>
<dbReference type="GO" id="GO:0003677">
    <property type="term" value="F:DNA binding"/>
    <property type="evidence" value="ECO:0007669"/>
    <property type="project" value="UniProtKB-KW"/>
</dbReference>
<name>A0AAP5KFJ6_9ENTE</name>
<evidence type="ECO:0000256" key="2">
    <source>
        <dbReference type="ARBA" id="ARBA00023125"/>
    </source>
</evidence>
<dbReference type="InterPro" id="IPR012318">
    <property type="entry name" value="HTH_CRP"/>
</dbReference>
<dbReference type="Proteomes" id="UP001254770">
    <property type="component" value="Unassembled WGS sequence"/>
</dbReference>
<dbReference type="PANTHER" id="PTHR24567">
    <property type="entry name" value="CRP FAMILY TRANSCRIPTIONAL REGULATORY PROTEIN"/>
    <property type="match status" value="1"/>
</dbReference>
<evidence type="ECO:0000256" key="3">
    <source>
        <dbReference type="ARBA" id="ARBA00023163"/>
    </source>
</evidence>
<dbReference type="InterPro" id="IPR014710">
    <property type="entry name" value="RmlC-like_jellyroll"/>
</dbReference>
<dbReference type="GO" id="GO:0003700">
    <property type="term" value="F:DNA-binding transcription factor activity"/>
    <property type="evidence" value="ECO:0007669"/>
    <property type="project" value="TreeGrafter"/>
</dbReference>
<accession>A0AAP5KFJ6</accession>
<evidence type="ECO:0000313" key="6">
    <source>
        <dbReference type="Proteomes" id="UP001254770"/>
    </source>
</evidence>
<dbReference type="PANTHER" id="PTHR24567:SF26">
    <property type="entry name" value="REGULATORY PROTEIN YEIL"/>
    <property type="match status" value="1"/>
</dbReference>
<feature type="domain" description="Cyclic nucleotide-binding" evidence="4">
    <location>
        <begin position="13"/>
        <end position="117"/>
    </location>
</feature>
<keyword evidence="1" id="KW-0805">Transcription regulation</keyword>
<dbReference type="CDD" id="cd00038">
    <property type="entry name" value="CAP_ED"/>
    <property type="match status" value="1"/>
</dbReference>
<dbReference type="SUPFAM" id="SSF51206">
    <property type="entry name" value="cAMP-binding domain-like"/>
    <property type="match status" value="1"/>
</dbReference>
<dbReference type="GO" id="GO:0005829">
    <property type="term" value="C:cytosol"/>
    <property type="evidence" value="ECO:0007669"/>
    <property type="project" value="TreeGrafter"/>
</dbReference>
<comment type="caution">
    <text evidence="5">The sequence shown here is derived from an EMBL/GenBank/DDBJ whole genome shotgun (WGS) entry which is preliminary data.</text>
</comment>
<dbReference type="AlphaFoldDB" id="A0AAP5KFJ6"/>
<gene>
    <name evidence="5" type="ORF">P7D69_15195</name>
</gene>
<sequence>MKKEKFSMENRPRFNDLFPFLTVSILKQSFLVTYERNEKIVKQTIKPDYLYLLLEGKARILQQEPNGKSLILQFLEVGDFIGELTLVKAEETPKDVIAIGAVRCLAIPFTVIEEELMQEAEFPTYIARYIGEKLLLRMEHFSNAQTFELKYRLAALLLEVAVNEQYHENNTQIADYLGTSYRHLMHTFKNLREQGYIEKIKGGYSIDSQKLRELIQKGNER</sequence>
<dbReference type="InterPro" id="IPR050397">
    <property type="entry name" value="Env_Response_Regulators"/>
</dbReference>
<dbReference type="InterPro" id="IPR018490">
    <property type="entry name" value="cNMP-bd_dom_sf"/>
</dbReference>